<evidence type="ECO:0000256" key="1">
    <source>
        <dbReference type="ARBA" id="ARBA00022679"/>
    </source>
</evidence>
<keyword evidence="2" id="KW-0802">TPR repeat</keyword>
<protein>
    <submittedName>
        <fullName evidence="3">Sulfotransferase</fullName>
    </submittedName>
</protein>
<dbReference type="PANTHER" id="PTHR12788">
    <property type="entry name" value="PROTEIN-TYROSINE SULFOTRANSFERASE 2"/>
    <property type="match status" value="1"/>
</dbReference>
<dbReference type="Pfam" id="PF14559">
    <property type="entry name" value="TPR_19"/>
    <property type="match status" value="1"/>
</dbReference>
<comment type="caution">
    <text evidence="3">The sequence shown here is derived from an EMBL/GenBank/DDBJ whole genome shotgun (WGS) entry which is preliminary data.</text>
</comment>
<feature type="repeat" description="TPR" evidence="2">
    <location>
        <begin position="100"/>
        <end position="133"/>
    </location>
</feature>
<keyword evidence="1" id="KW-0808">Transferase</keyword>
<accession>A0ABT9I0M2</accession>
<name>A0ABT9I0M2_9GAMM</name>
<dbReference type="SUPFAM" id="SSF48452">
    <property type="entry name" value="TPR-like"/>
    <property type="match status" value="2"/>
</dbReference>
<dbReference type="SUPFAM" id="SSF52540">
    <property type="entry name" value="P-loop containing nucleoside triphosphate hydrolases"/>
    <property type="match status" value="1"/>
</dbReference>
<gene>
    <name evidence="3" type="ORF">ORJ04_13300</name>
</gene>
<dbReference type="Pfam" id="PF13469">
    <property type="entry name" value="Sulfotransfer_3"/>
    <property type="match status" value="1"/>
</dbReference>
<dbReference type="Proteomes" id="UP001231109">
    <property type="component" value="Unassembled WGS sequence"/>
</dbReference>
<dbReference type="SMART" id="SM00028">
    <property type="entry name" value="TPR"/>
    <property type="match status" value="5"/>
</dbReference>
<dbReference type="PROSITE" id="PS50005">
    <property type="entry name" value="TPR"/>
    <property type="match status" value="1"/>
</dbReference>
<organism evidence="3 4">
    <name type="scientific">Rheinheimera baltica</name>
    <dbReference type="NCBI Taxonomy" id="67576"/>
    <lineage>
        <taxon>Bacteria</taxon>
        <taxon>Pseudomonadati</taxon>
        <taxon>Pseudomonadota</taxon>
        <taxon>Gammaproteobacteria</taxon>
        <taxon>Chromatiales</taxon>
        <taxon>Chromatiaceae</taxon>
        <taxon>Rheinheimera</taxon>
    </lineage>
</organism>
<dbReference type="RefSeq" id="WP_305976418.1">
    <property type="nucleotide sequence ID" value="NZ_JAPJDZ010000034.1"/>
</dbReference>
<dbReference type="InterPro" id="IPR026634">
    <property type="entry name" value="TPST-like"/>
</dbReference>
<keyword evidence="4" id="KW-1185">Reference proteome</keyword>
<evidence type="ECO:0000313" key="4">
    <source>
        <dbReference type="Proteomes" id="UP001231109"/>
    </source>
</evidence>
<proteinExistence type="predicted"/>
<dbReference type="InterPro" id="IPR027417">
    <property type="entry name" value="P-loop_NTPase"/>
</dbReference>
<reference evidence="3 4" key="1">
    <citation type="submission" date="2022-11" db="EMBL/GenBank/DDBJ databases">
        <title>Viruses from the air-sea interface of a natural surface slick.</title>
        <authorList>
            <person name="Rahlff J."/>
            <person name="Holmfeldt K."/>
        </authorList>
    </citation>
    <scope>NUCLEOTIDE SEQUENCE [LARGE SCALE GENOMIC DNA]</scope>
    <source>
        <strain evidence="3 4">SMS4</strain>
    </source>
</reference>
<dbReference type="Gene3D" id="1.25.40.10">
    <property type="entry name" value="Tetratricopeptide repeat domain"/>
    <property type="match status" value="2"/>
</dbReference>
<dbReference type="InterPro" id="IPR019734">
    <property type="entry name" value="TPR_rpt"/>
</dbReference>
<dbReference type="Gene3D" id="3.40.50.300">
    <property type="entry name" value="P-loop containing nucleotide triphosphate hydrolases"/>
    <property type="match status" value="1"/>
</dbReference>
<dbReference type="PANTHER" id="PTHR12788:SF10">
    <property type="entry name" value="PROTEIN-TYROSINE SULFOTRANSFERASE"/>
    <property type="match status" value="1"/>
</dbReference>
<dbReference type="InterPro" id="IPR011990">
    <property type="entry name" value="TPR-like_helical_dom_sf"/>
</dbReference>
<sequence length="647" mass="73646">MLKSQFDQALRLFNQHDYAAVVAACKPHVQHPMFKLLLATTYGKLAEYTLSEPLFLALRQQYPTNLDVLFNFALVLKLQQRMAEAQALLQQCLTLNNRYHAAHSALAGIYVTQGNFEQAQVYYAQALALQPYNVEYLFGTAQCDFGQARYHSAHKKLTLALAQGVHLPSLRLLSVVLYKLKSTQAMRQLRQQHAEHIKLEPEILLYAGLIELDEKCYVQALNLLEKAQVLANKAWFEIDANLLYCRYLLDADKQILQQIISLSQQVATVEAFYFSANLLETLGQLLQAEQLLDIALPLFPLTPSLLLVKAKVLTRRREFNEALAILDEISKPEGTEMQLDICYQKVQIFEAQARYNLAAEQIIHAGSYVQQVSVLDGLEQDAKRAVQDIQQGVPLRGTHVRKLVFIIGFPRSGTTLLESRLALINNVKILEETHAVKQFYQQLERQANGQNVMAYLANLSAEQQNLLAQDYLDSLQDYSVINDDDVIVDKMPLNAIYLAPVLALFPQAKIILMLRHPMDVCISSLKQRMINLFSVESFAQSYHCYFNLLATVQQQFADKVLAVKYEQLVTDYEQEFSAILAHCGLQQEAKTGSGNSPTMFNTPSYHQVSQPLYTKAVNSYQHYRLYFDFQHQLLQTWCRQLGYTASD</sequence>
<evidence type="ECO:0000313" key="3">
    <source>
        <dbReference type="EMBL" id="MDP5136924.1"/>
    </source>
</evidence>
<dbReference type="EMBL" id="JAPJDZ010000034">
    <property type="protein sequence ID" value="MDP5136924.1"/>
    <property type="molecule type" value="Genomic_DNA"/>
</dbReference>
<evidence type="ECO:0000256" key="2">
    <source>
        <dbReference type="PROSITE-ProRule" id="PRU00339"/>
    </source>
</evidence>